<evidence type="ECO:0008006" key="6">
    <source>
        <dbReference type="Google" id="ProtNLM"/>
    </source>
</evidence>
<keyword evidence="1" id="KW-0433">Leucine-rich repeat</keyword>
<dbReference type="SUPFAM" id="SSF52047">
    <property type="entry name" value="RNI-like"/>
    <property type="match status" value="1"/>
</dbReference>
<keyword evidence="5" id="KW-1185">Reference proteome</keyword>
<evidence type="ECO:0000256" key="1">
    <source>
        <dbReference type="ARBA" id="ARBA00022614"/>
    </source>
</evidence>
<dbReference type="InterPro" id="IPR051261">
    <property type="entry name" value="NLR"/>
</dbReference>
<keyword evidence="3" id="KW-0812">Transmembrane</keyword>
<proteinExistence type="predicted"/>
<reference evidence="4" key="2">
    <citation type="submission" date="2025-08" db="UniProtKB">
        <authorList>
            <consortium name="Ensembl"/>
        </authorList>
    </citation>
    <scope>IDENTIFICATION</scope>
</reference>
<evidence type="ECO:0000313" key="4">
    <source>
        <dbReference type="Ensembl" id="ENSSAUP00010031351.1"/>
    </source>
</evidence>
<reference evidence="4" key="1">
    <citation type="submission" date="2021-04" db="EMBL/GenBank/DDBJ databases">
        <authorList>
            <consortium name="Wellcome Sanger Institute Data Sharing"/>
        </authorList>
    </citation>
    <scope>NUCLEOTIDE SEQUENCE [LARGE SCALE GENOMIC DNA]</scope>
</reference>
<reference evidence="4" key="3">
    <citation type="submission" date="2025-09" db="UniProtKB">
        <authorList>
            <consortium name="Ensembl"/>
        </authorList>
    </citation>
    <scope>IDENTIFICATION</scope>
</reference>
<dbReference type="OMA" id="NIFYACA"/>
<dbReference type="Gene3D" id="3.80.10.10">
    <property type="entry name" value="Ribonuclease Inhibitor"/>
    <property type="match status" value="1"/>
</dbReference>
<keyword evidence="3" id="KW-1133">Transmembrane helix</keyword>
<dbReference type="InterPro" id="IPR001611">
    <property type="entry name" value="Leu-rich_rpt"/>
</dbReference>
<dbReference type="Proteomes" id="UP000472265">
    <property type="component" value="Chromosome 16"/>
</dbReference>
<dbReference type="PROSITE" id="PS51450">
    <property type="entry name" value="LRR"/>
    <property type="match status" value="1"/>
</dbReference>
<dbReference type="AlphaFoldDB" id="A0A671W3W5"/>
<evidence type="ECO:0000256" key="3">
    <source>
        <dbReference type="SAM" id="Phobius"/>
    </source>
</evidence>
<organism evidence="4 5">
    <name type="scientific">Sparus aurata</name>
    <name type="common">Gilthead sea bream</name>
    <dbReference type="NCBI Taxonomy" id="8175"/>
    <lineage>
        <taxon>Eukaryota</taxon>
        <taxon>Metazoa</taxon>
        <taxon>Chordata</taxon>
        <taxon>Craniata</taxon>
        <taxon>Vertebrata</taxon>
        <taxon>Euteleostomi</taxon>
        <taxon>Actinopterygii</taxon>
        <taxon>Neopterygii</taxon>
        <taxon>Teleostei</taxon>
        <taxon>Neoteleostei</taxon>
        <taxon>Acanthomorphata</taxon>
        <taxon>Eupercaria</taxon>
        <taxon>Spariformes</taxon>
        <taxon>Sparidae</taxon>
        <taxon>Sparus</taxon>
    </lineage>
</organism>
<name>A0A671W3W5_SPAAU</name>
<dbReference type="PANTHER" id="PTHR24106">
    <property type="entry name" value="NACHT, LRR AND CARD DOMAINS-CONTAINING"/>
    <property type="match status" value="1"/>
</dbReference>
<protein>
    <recommendedName>
        <fullName evidence="6">NACHT LRR and PYD domain-containing protein</fullName>
    </recommendedName>
</protein>
<keyword evidence="3" id="KW-0472">Membrane</keyword>
<accession>A0A671W3W5</accession>
<dbReference type="Pfam" id="PF13516">
    <property type="entry name" value="LRR_6"/>
    <property type="match status" value="2"/>
</dbReference>
<evidence type="ECO:0000256" key="2">
    <source>
        <dbReference type="ARBA" id="ARBA00022737"/>
    </source>
</evidence>
<dbReference type="PRINTS" id="PR00019">
    <property type="entry name" value="LEURICHRPT"/>
</dbReference>
<evidence type="ECO:0000313" key="5">
    <source>
        <dbReference type="Proteomes" id="UP000472265"/>
    </source>
</evidence>
<sequence>CKHIRFLSQILLYFNCISLYLLTCIYRFLGCGLSVTHSEVVASALKSNPSHLTELDLSNNNLQDLGVKLLSTGLQSLNCRLETLRLWECSLSEISCASLASALKSNPSHLRQLDLSGNKLQDSGVKLLCDFLQSPHCRLETLRSDNIFYACAQINMR</sequence>
<dbReference type="InParanoid" id="A0A671W3W5"/>
<dbReference type="GeneTree" id="ENSGT01150000286915"/>
<dbReference type="SMART" id="SM00368">
    <property type="entry name" value="LRR_RI"/>
    <property type="match status" value="3"/>
</dbReference>
<dbReference type="InterPro" id="IPR032675">
    <property type="entry name" value="LRR_dom_sf"/>
</dbReference>
<feature type="transmembrane region" description="Helical" evidence="3">
    <location>
        <begin position="12"/>
        <end position="29"/>
    </location>
</feature>
<dbReference type="Ensembl" id="ENSSAUT00010033049.1">
    <property type="protein sequence ID" value="ENSSAUP00010031351.1"/>
    <property type="gene ID" value="ENSSAUG00010013395.1"/>
</dbReference>
<keyword evidence="2" id="KW-0677">Repeat</keyword>